<dbReference type="Proteomes" id="UP001153714">
    <property type="component" value="Chromosome 3"/>
</dbReference>
<reference evidence="1" key="1">
    <citation type="submission" date="2021-12" db="EMBL/GenBank/DDBJ databases">
        <authorList>
            <person name="King R."/>
        </authorList>
    </citation>
    <scope>NUCLEOTIDE SEQUENCE</scope>
</reference>
<proteinExistence type="predicted"/>
<dbReference type="AlphaFoldDB" id="A0A9N9R884"/>
<protein>
    <submittedName>
        <fullName evidence="1">Uncharacterized protein</fullName>
    </submittedName>
</protein>
<keyword evidence="2" id="KW-1185">Reference proteome</keyword>
<name>A0A9N9R884_9NEOP</name>
<evidence type="ECO:0000313" key="2">
    <source>
        <dbReference type="Proteomes" id="UP001153714"/>
    </source>
</evidence>
<reference evidence="1" key="2">
    <citation type="submission" date="2022-10" db="EMBL/GenBank/DDBJ databases">
        <authorList>
            <consortium name="ENA_rothamsted_submissions"/>
            <consortium name="culmorum"/>
            <person name="King R."/>
        </authorList>
    </citation>
    <scope>NUCLEOTIDE SEQUENCE</scope>
</reference>
<sequence>MYTRKHYDSITTKSSVHNLNTRNKDKLAVPSFRLQKTRGSFLGKCIAMFNKVPQNVIDLPINKFQIHVKNILMSKGYYKVDDYFKDRNLYLLL</sequence>
<dbReference type="EMBL" id="OU893334">
    <property type="protein sequence ID" value="CAG9791254.1"/>
    <property type="molecule type" value="Genomic_DNA"/>
</dbReference>
<evidence type="ECO:0000313" key="1">
    <source>
        <dbReference type="EMBL" id="CAG9791254.1"/>
    </source>
</evidence>
<accession>A0A9N9R884</accession>
<dbReference type="OrthoDB" id="414730at2759"/>
<organism evidence="1 2">
    <name type="scientific">Diatraea saccharalis</name>
    <name type="common">sugarcane borer</name>
    <dbReference type="NCBI Taxonomy" id="40085"/>
    <lineage>
        <taxon>Eukaryota</taxon>
        <taxon>Metazoa</taxon>
        <taxon>Ecdysozoa</taxon>
        <taxon>Arthropoda</taxon>
        <taxon>Hexapoda</taxon>
        <taxon>Insecta</taxon>
        <taxon>Pterygota</taxon>
        <taxon>Neoptera</taxon>
        <taxon>Endopterygota</taxon>
        <taxon>Lepidoptera</taxon>
        <taxon>Glossata</taxon>
        <taxon>Ditrysia</taxon>
        <taxon>Pyraloidea</taxon>
        <taxon>Crambidae</taxon>
        <taxon>Crambinae</taxon>
        <taxon>Diatraea</taxon>
    </lineage>
</organism>
<gene>
    <name evidence="1" type="ORF">DIATSA_LOCUS8879</name>
</gene>